<gene>
    <name evidence="2" type="ORF">ACFFV7_09645</name>
</gene>
<evidence type="ECO:0000313" key="3">
    <source>
        <dbReference type="Proteomes" id="UP001589647"/>
    </source>
</evidence>
<keyword evidence="1" id="KW-0812">Transmembrane</keyword>
<sequence length="63" mass="6275">MNTRGMWLAIIVVAGVVVAVVAGGLAWIGGVQTALAILTGGAAFSGFTLLALTVATFLTRTPS</sequence>
<accession>A0ABV5IBG1</accession>
<keyword evidence="1" id="KW-0472">Membrane</keyword>
<evidence type="ECO:0000313" key="2">
    <source>
        <dbReference type="EMBL" id="MFB9201453.1"/>
    </source>
</evidence>
<dbReference type="EMBL" id="JBHMEI010000005">
    <property type="protein sequence ID" value="MFB9201453.1"/>
    <property type="molecule type" value="Genomic_DNA"/>
</dbReference>
<keyword evidence="3" id="KW-1185">Reference proteome</keyword>
<feature type="transmembrane region" description="Helical" evidence="1">
    <location>
        <begin position="7"/>
        <end position="28"/>
    </location>
</feature>
<dbReference type="Proteomes" id="UP001589647">
    <property type="component" value="Unassembled WGS sequence"/>
</dbReference>
<keyword evidence="1" id="KW-1133">Transmembrane helix</keyword>
<proteinExistence type="predicted"/>
<organism evidence="2 3">
    <name type="scientific">Nonomuraea spiralis</name>
    <dbReference type="NCBI Taxonomy" id="46182"/>
    <lineage>
        <taxon>Bacteria</taxon>
        <taxon>Bacillati</taxon>
        <taxon>Actinomycetota</taxon>
        <taxon>Actinomycetes</taxon>
        <taxon>Streptosporangiales</taxon>
        <taxon>Streptosporangiaceae</taxon>
        <taxon>Nonomuraea</taxon>
    </lineage>
</organism>
<protein>
    <submittedName>
        <fullName evidence="2">Uncharacterized protein</fullName>
    </submittedName>
</protein>
<dbReference type="RefSeq" id="WP_189649935.1">
    <property type="nucleotide sequence ID" value="NZ_BMRC01000011.1"/>
</dbReference>
<comment type="caution">
    <text evidence="2">The sequence shown here is derived from an EMBL/GenBank/DDBJ whole genome shotgun (WGS) entry which is preliminary data.</text>
</comment>
<reference evidence="2 3" key="1">
    <citation type="submission" date="2024-09" db="EMBL/GenBank/DDBJ databases">
        <authorList>
            <person name="Sun Q."/>
            <person name="Mori K."/>
        </authorList>
    </citation>
    <scope>NUCLEOTIDE SEQUENCE [LARGE SCALE GENOMIC DNA]</scope>
    <source>
        <strain evidence="2 3">CCM 3426</strain>
    </source>
</reference>
<feature type="transmembrane region" description="Helical" evidence="1">
    <location>
        <begin position="34"/>
        <end position="58"/>
    </location>
</feature>
<evidence type="ECO:0000256" key="1">
    <source>
        <dbReference type="SAM" id="Phobius"/>
    </source>
</evidence>
<name>A0ABV5IBG1_9ACTN</name>